<protein>
    <submittedName>
        <fullName evidence="7">DUF423 domain-containing protein</fullName>
    </submittedName>
</protein>
<feature type="transmembrane region" description="Helical" evidence="6">
    <location>
        <begin position="66"/>
        <end position="90"/>
    </location>
</feature>
<evidence type="ECO:0000256" key="3">
    <source>
        <dbReference type="ARBA" id="ARBA00022692"/>
    </source>
</evidence>
<evidence type="ECO:0000256" key="2">
    <source>
        <dbReference type="ARBA" id="ARBA00009694"/>
    </source>
</evidence>
<keyword evidence="8" id="KW-1185">Reference proteome</keyword>
<organism evidence="7 8">
    <name type="scientific">Paenibacillus chartarius</name>
    <dbReference type="NCBI Taxonomy" id="747481"/>
    <lineage>
        <taxon>Bacteria</taxon>
        <taxon>Bacillati</taxon>
        <taxon>Bacillota</taxon>
        <taxon>Bacilli</taxon>
        <taxon>Bacillales</taxon>
        <taxon>Paenibacillaceae</taxon>
        <taxon>Paenibacillus</taxon>
    </lineage>
</organism>
<comment type="similarity">
    <text evidence="2">Belongs to the UPF0382 family.</text>
</comment>
<evidence type="ECO:0000313" key="8">
    <source>
        <dbReference type="Proteomes" id="UP001589776"/>
    </source>
</evidence>
<evidence type="ECO:0000256" key="6">
    <source>
        <dbReference type="SAM" id="Phobius"/>
    </source>
</evidence>
<reference evidence="7 8" key="1">
    <citation type="submission" date="2024-09" db="EMBL/GenBank/DDBJ databases">
        <authorList>
            <person name="Sun Q."/>
            <person name="Mori K."/>
        </authorList>
    </citation>
    <scope>NUCLEOTIDE SEQUENCE [LARGE SCALE GENOMIC DNA]</scope>
    <source>
        <strain evidence="7 8">CCM 7759</strain>
    </source>
</reference>
<dbReference type="RefSeq" id="WP_377468356.1">
    <property type="nucleotide sequence ID" value="NZ_JBHLWN010000014.1"/>
</dbReference>
<dbReference type="PANTHER" id="PTHR43461">
    <property type="entry name" value="TRANSMEMBRANE PROTEIN 256"/>
    <property type="match status" value="1"/>
</dbReference>
<dbReference type="PANTHER" id="PTHR43461:SF1">
    <property type="entry name" value="TRANSMEMBRANE PROTEIN 256"/>
    <property type="match status" value="1"/>
</dbReference>
<proteinExistence type="inferred from homology"/>
<evidence type="ECO:0000256" key="5">
    <source>
        <dbReference type="ARBA" id="ARBA00023136"/>
    </source>
</evidence>
<evidence type="ECO:0000313" key="7">
    <source>
        <dbReference type="EMBL" id="MFC0211357.1"/>
    </source>
</evidence>
<dbReference type="Proteomes" id="UP001589776">
    <property type="component" value="Unassembled WGS sequence"/>
</dbReference>
<keyword evidence="5 6" id="KW-0472">Membrane</keyword>
<sequence>MKIFVALGGFSAFLAVALGAFGAHALKNFLTPDRLAIYQTGVQYHFIHALGLLLVALLADKLGGGTLVSVSGWAMFIGIVLFSGSLYALSLSGVKVLGAITPLGGVAFLIGWVCLAVAALRA</sequence>
<comment type="caution">
    <text evidence="7">The sequence shown here is derived from an EMBL/GenBank/DDBJ whole genome shotgun (WGS) entry which is preliminary data.</text>
</comment>
<gene>
    <name evidence="7" type="ORF">ACFFK0_02635</name>
</gene>
<keyword evidence="4 6" id="KW-1133">Transmembrane helix</keyword>
<evidence type="ECO:0000256" key="4">
    <source>
        <dbReference type="ARBA" id="ARBA00022989"/>
    </source>
</evidence>
<accession>A0ABV6DFE8</accession>
<comment type="subcellular location">
    <subcellularLocation>
        <location evidence="1">Membrane</location>
        <topology evidence="1">Multi-pass membrane protein</topology>
    </subcellularLocation>
</comment>
<keyword evidence="3 6" id="KW-0812">Transmembrane</keyword>
<dbReference type="Pfam" id="PF04241">
    <property type="entry name" value="DUF423"/>
    <property type="match status" value="1"/>
</dbReference>
<name>A0ABV6DFE8_9BACL</name>
<dbReference type="EMBL" id="JBHLWN010000014">
    <property type="protein sequence ID" value="MFC0211357.1"/>
    <property type="molecule type" value="Genomic_DNA"/>
</dbReference>
<dbReference type="InterPro" id="IPR006696">
    <property type="entry name" value="DUF423"/>
</dbReference>
<feature type="transmembrane region" description="Helical" evidence="6">
    <location>
        <begin position="96"/>
        <end position="120"/>
    </location>
</feature>
<feature type="transmembrane region" description="Helical" evidence="6">
    <location>
        <begin position="41"/>
        <end position="59"/>
    </location>
</feature>
<evidence type="ECO:0000256" key="1">
    <source>
        <dbReference type="ARBA" id="ARBA00004141"/>
    </source>
</evidence>